<dbReference type="Proteomes" id="UP000436522">
    <property type="component" value="Unassembled WGS sequence"/>
</dbReference>
<organism evidence="1 2">
    <name type="scientific">Roseobacter cerasinus</name>
    <dbReference type="NCBI Taxonomy" id="2602289"/>
    <lineage>
        <taxon>Bacteria</taxon>
        <taxon>Pseudomonadati</taxon>
        <taxon>Pseudomonadota</taxon>
        <taxon>Alphaproteobacteria</taxon>
        <taxon>Rhodobacterales</taxon>
        <taxon>Roseobacteraceae</taxon>
        <taxon>Roseobacter</taxon>
    </lineage>
</organism>
<dbReference type="AlphaFoldDB" id="A0A640VMJ8"/>
<reference evidence="1 2" key="1">
    <citation type="submission" date="2019-12" db="EMBL/GenBank/DDBJ databases">
        <title>Roseobacter cerasinus sp. nov., isolated from seawater around aquaculture.</title>
        <authorList>
            <person name="Muramatsu S."/>
            <person name="Takabe Y."/>
            <person name="Mori K."/>
            <person name="Takaichi S."/>
            <person name="Hanada S."/>
        </authorList>
    </citation>
    <scope>NUCLEOTIDE SEQUENCE [LARGE SCALE GENOMIC DNA]</scope>
    <source>
        <strain evidence="1 2">AI77</strain>
    </source>
</reference>
<comment type="caution">
    <text evidence="1">The sequence shown here is derived from an EMBL/GenBank/DDBJ whole genome shotgun (WGS) entry which is preliminary data.</text>
</comment>
<evidence type="ECO:0000313" key="1">
    <source>
        <dbReference type="EMBL" id="GFE49698.1"/>
    </source>
</evidence>
<dbReference type="EMBL" id="BLIV01000002">
    <property type="protein sequence ID" value="GFE49698.1"/>
    <property type="molecule type" value="Genomic_DNA"/>
</dbReference>
<name>A0A640VMJ8_9RHOB</name>
<proteinExistence type="predicted"/>
<keyword evidence="2" id="KW-1185">Reference proteome</keyword>
<evidence type="ECO:0000313" key="2">
    <source>
        <dbReference type="Proteomes" id="UP000436522"/>
    </source>
</evidence>
<gene>
    <name evidence="1" type="ORF">So717_14510</name>
</gene>
<sequence length="84" mass="8948">MNGVFDPNLIAFCLCDANVVARNSISREKVSGAPEAWGAAACVPDILRFGFAPATSRYTNPIGGRCLTPNETSDTGIRNRTCDL</sequence>
<accession>A0A640VMJ8</accession>
<protein>
    <submittedName>
        <fullName evidence="1">Uncharacterized protein</fullName>
    </submittedName>
</protein>